<proteinExistence type="predicted"/>
<accession>A0A1Y5SZY7</accession>
<evidence type="ECO:0000313" key="2">
    <source>
        <dbReference type="Proteomes" id="UP000193307"/>
    </source>
</evidence>
<keyword evidence="2" id="KW-1185">Reference proteome</keyword>
<gene>
    <name evidence="1" type="ORF">PAM7971_02603</name>
</gene>
<dbReference type="EMBL" id="FWFW01000008">
    <property type="protein sequence ID" value="SLN51976.1"/>
    <property type="molecule type" value="Genomic_DNA"/>
</dbReference>
<sequence>MKIRETADFSPRIIHDMVIPIRANTVHTGFSTGSST</sequence>
<dbReference type="AlphaFoldDB" id="A0A1Y5SZY7"/>
<name>A0A1Y5SZY7_9RHOB</name>
<reference evidence="1 2" key="1">
    <citation type="submission" date="2017-03" db="EMBL/GenBank/DDBJ databases">
        <authorList>
            <person name="Afonso C.L."/>
            <person name="Miller P.J."/>
            <person name="Scott M.A."/>
            <person name="Spackman E."/>
            <person name="Goraichik I."/>
            <person name="Dimitrov K.M."/>
            <person name="Suarez D.L."/>
            <person name="Swayne D.E."/>
        </authorList>
    </citation>
    <scope>NUCLEOTIDE SEQUENCE [LARGE SCALE GENOMIC DNA]</scope>
    <source>
        <strain evidence="1 2">CECT 7971</strain>
    </source>
</reference>
<dbReference type="Proteomes" id="UP000193307">
    <property type="component" value="Unassembled WGS sequence"/>
</dbReference>
<protein>
    <submittedName>
        <fullName evidence="1">Uncharacterized protein</fullName>
    </submittedName>
</protein>
<organism evidence="1 2">
    <name type="scientific">Pacificibacter marinus</name>
    <dbReference type="NCBI Taxonomy" id="658057"/>
    <lineage>
        <taxon>Bacteria</taxon>
        <taxon>Pseudomonadati</taxon>
        <taxon>Pseudomonadota</taxon>
        <taxon>Alphaproteobacteria</taxon>
        <taxon>Rhodobacterales</taxon>
        <taxon>Roseobacteraceae</taxon>
        <taxon>Pacificibacter</taxon>
    </lineage>
</organism>
<evidence type="ECO:0000313" key="1">
    <source>
        <dbReference type="EMBL" id="SLN51976.1"/>
    </source>
</evidence>